<organism evidence="3">
    <name type="scientific">freshwater metagenome</name>
    <dbReference type="NCBI Taxonomy" id="449393"/>
    <lineage>
        <taxon>unclassified sequences</taxon>
        <taxon>metagenomes</taxon>
        <taxon>ecological metagenomes</taxon>
    </lineage>
</organism>
<evidence type="ECO:0000313" key="3">
    <source>
        <dbReference type="EMBL" id="CAB4663394.1"/>
    </source>
</evidence>
<accession>A0A6J6LSA3</accession>
<dbReference type="AlphaFoldDB" id="A0A6J6LSA3"/>
<dbReference type="InterPro" id="IPR018931">
    <property type="entry name" value="DUF2520"/>
</dbReference>
<sequence>MAPPRLRVGVIGTGRAGSVIGAALHRVGHEVVAVAAVSEISRLRAQALLPQAPIVDVADVAAASDLVLVAVPDDVLEVLLAGLAASGVVKPGQFWVHLSGRYGTEVMAPVAAEGALPLAIHPVMSFTGTSMDLMRLEECPFGVTAPDELRSAAEALVIEIGGDPIWVPEDKRVLYHAALAFGSNYLITLVAQSADLLAAAGIEEPRRVLAPLLGASLDNALRLGDQALTGPVARGEAATVEAHLAVLKNQSELAAASYRALARVTADRAVDAGLLSAALAEALLGVLSEGGESV</sequence>
<dbReference type="PANTHER" id="PTHR40459:SF1">
    <property type="entry name" value="CONSERVED HYPOTHETICAL ALANINE AND LEUCINE RICH PROTEIN"/>
    <property type="match status" value="1"/>
</dbReference>
<dbReference type="Pfam" id="PF10728">
    <property type="entry name" value="DUF2520"/>
    <property type="match status" value="1"/>
</dbReference>
<dbReference type="Gene3D" id="3.40.50.720">
    <property type="entry name" value="NAD(P)-binding Rossmann-like Domain"/>
    <property type="match status" value="1"/>
</dbReference>
<name>A0A6J6LSA3_9ZZZZ</name>
<dbReference type="InterPro" id="IPR019665">
    <property type="entry name" value="OxRdtase/DH_put_Rossmann_dom"/>
</dbReference>
<dbReference type="InterPro" id="IPR008927">
    <property type="entry name" value="6-PGluconate_DH-like_C_sf"/>
</dbReference>
<protein>
    <submittedName>
        <fullName evidence="3">Unannotated protein</fullName>
    </submittedName>
</protein>
<dbReference type="SUPFAM" id="SSF48179">
    <property type="entry name" value="6-phosphogluconate dehydrogenase C-terminal domain-like"/>
    <property type="match status" value="1"/>
</dbReference>
<dbReference type="PANTHER" id="PTHR40459">
    <property type="entry name" value="CONSERVED HYPOTHETICAL ALANINE AND LEUCINE RICH PROTEIN"/>
    <property type="match status" value="1"/>
</dbReference>
<feature type="domain" description="Putative oxidoreductase/dehydrogenase Rossmann-like" evidence="1">
    <location>
        <begin position="2"/>
        <end position="122"/>
    </location>
</feature>
<dbReference type="Gene3D" id="1.10.1040.20">
    <property type="entry name" value="ProC-like, C-terminal domain"/>
    <property type="match status" value="1"/>
</dbReference>
<gene>
    <name evidence="3" type="ORF">UFOPK2282_00694</name>
</gene>
<dbReference type="EMBL" id="CAEZWR010000065">
    <property type="protein sequence ID" value="CAB4663394.1"/>
    <property type="molecule type" value="Genomic_DNA"/>
</dbReference>
<evidence type="ECO:0000259" key="1">
    <source>
        <dbReference type="Pfam" id="PF10727"/>
    </source>
</evidence>
<dbReference type="Pfam" id="PF10727">
    <property type="entry name" value="Rossmann-like"/>
    <property type="match status" value="1"/>
</dbReference>
<dbReference type="SUPFAM" id="SSF51735">
    <property type="entry name" value="NAD(P)-binding Rossmann-fold domains"/>
    <property type="match status" value="1"/>
</dbReference>
<proteinExistence type="predicted"/>
<feature type="domain" description="DUF2520" evidence="2">
    <location>
        <begin position="139"/>
        <end position="263"/>
    </location>
</feature>
<evidence type="ECO:0000259" key="2">
    <source>
        <dbReference type="Pfam" id="PF10728"/>
    </source>
</evidence>
<dbReference type="InterPro" id="IPR036291">
    <property type="entry name" value="NAD(P)-bd_dom_sf"/>
</dbReference>
<dbReference type="InterPro" id="IPR037108">
    <property type="entry name" value="TM1727-like_C_sf"/>
</dbReference>
<reference evidence="3" key="1">
    <citation type="submission" date="2020-05" db="EMBL/GenBank/DDBJ databases">
        <authorList>
            <person name="Chiriac C."/>
            <person name="Salcher M."/>
            <person name="Ghai R."/>
            <person name="Kavagutti S V."/>
        </authorList>
    </citation>
    <scope>NUCLEOTIDE SEQUENCE</scope>
</reference>